<reference evidence="2 3" key="1">
    <citation type="submission" date="2016-10" db="EMBL/GenBank/DDBJ databases">
        <authorList>
            <person name="de Groot N.N."/>
        </authorList>
    </citation>
    <scope>NUCLEOTIDE SEQUENCE [LARGE SCALE GENOMIC DNA]</scope>
    <source>
        <strain evidence="2 3">DSM 373</strain>
    </source>
</reference>
<dbReference type="Proteomes" id="UP000199250">
    <property type="component" value="Unassembled WGS sequence"/>
</dbReference>
<keyword evidence="1" id="KW-0812">Transmembrane</keyword>
<name>A0A1H6TTQ8_9GAMM</name>
<dbReference type="AlphaFoldDB" id="A0A1H6TTQ8"/>
<protein>
    <submittedName>
        <fullName evidence="2">Polar amino acid transport system substrate-binding protein</fullName>
    </submittedName>
</protein>
<dbReference type="Gene3D" id="3.40.190.10">
    <property type="entry name" value="Periplasmic binding protein-like II"/>
    <property type="match status" value="2"/>
</dbReference>
<proteinExistence type="predicted"/>
<evidence type="ECO:0000256" key="1">
    <source>
        <dbReference type="SAM" id="Phobius"/>
    </source>
</evidence>
<dbReference type="EMBL" id="FNYQ01000025">
    <property type="protein sequence ID" value="SEI83458.1"/>
    <property type="molecule type" value="Genomic_DNA"/>
</dbReference>
<dbReference type="SUPFAM" id="SSF53850">
    <property type="entry name" value="Periplasmic binding protein-like II"/>
    <property type="match status" value="1"/>
</dbReference>
<dbReference type="OrthoDB" id="7241844at2"/>
<evidence type="ECO:0000313" key="3">
    <source>
        <dbReference type="Proteomes" id="UP000199250"/>
    </source>
</evidence>
<gene>
    <name evidence="2" type="ORF">SAMN04244572_01828</name>
</gene>
<evidence type="ECO:0000313" key="2">
    <source>
        <dbReference type="EMBL" id="SEI83458.1"/>
    </source>
</evidence>
<feature type="transmembrane region" description="Helical" evidence="1">
    <location>
        <begin position="26"/>
        <end position="46"/>
    </location>
</feature>
<accession>A0A1H6TTQ8</accession>
<organism evidence="2 3">
    <name type="scientific">Azotobacter beijerinckii</name>
    <dbReference type="NCBI Taxonomy" id="170623"/>
    <lineage>
        <taxon>Bacteria</taxon>
        <taxon>Pseudomonadati</taxon>
        <taxon>Pseudomonadota</taxon>
        <taxon>Gammaproteobacteria</taxon>
        <taxon>Pseudomonadales</taxon>
        <taxon>Pseudomonadaceae</taxon>
        <taxon>Azotobacter</taxon>
    </lineage>
</organism>
<sequence>MPDLLVPAWLGELRPLREALPVRRPGGWLGVALLLLAALLAGAGLAGRGQGWRAVPPDELPPGPRLEQARARGTLIVGVRAYPRPALPGMPAVAEPDPVDAALAQALGDYLGLPVETLGLAPGLREAALREGRIDLLVAGAATAAEPAAGAPIPASAAQGRGALIALRGLALGEGESLRGRPVCLAEGSPYRRPLVERYGVRPHEYPSAVHAVAAFLAGECQALAEARSLVDWLLEQPDWRFYRRLPVELRAPLAGHVRLAAAEPQARAWLAAALGDWRRRGALDAALAQRTGELAFDVLKLEQGLICH</sequence>
<keyword evidence="1" id="KW-1133">Transmembrane helix</keyword>
<dbReference type="RefSeq" id="WP_090731267.1">
    <property type="nucleotide sequence ID" value="NZ_FNYQ01000025.1"/>
</dbReference>
<keyword evidence="1" id="KW-0472">Membrane</keyword>